<dbReference type="RefSeq" id="WP_268007138.1">
    <property type="nucleotide sequence ID" value="NZ_BSUT01000001.1"/>
</dbReference>
<dbReference type="PROSITE" id="PS51737">
    <property type="entry name" value="RECOMBINASE_DNA_BIND"/>
    <property type="match status" value="1"/>
</dbReference>
<dbReference type="PROSITE" id="PS51736">
    <property type="entry name" value="RECOMBINASES_3"/>
    <property type="match status" value="1"/>
</dbReference>
<dbReference type="InterPro" id="IPR036162">
    <property type="entry name" value="Resolvase-like_N_sf"/>
</dbReference>
<dbReference type="Gene3D" id="3.90.1750.20">
    <property type="entry name" value="Putative Large Serine Recombinase, Chain B, Domain 2"/>
    <property type="match status" value="1"/>
</dbReference>
<sequence>MPTCAIYARVSDESQLKGESIEHQISFCQEIARRRSIETGEPWIVADALTYVDEGITGTSLVKRAEVQRLVRDARERKFDVVMFKGISRFARDTVDALVMLRTLLACGVRVVSIEENFDSQRDNAEFVFTIHSALAQAESEKTAVRVRMGAMQKAREGKWNGPAPDGYILNPETKRLEIDPTYAPVIREIFSLYVNGYGVRKVSSILNENGQRTKRGYLWTQRAIARILTNPVYVGDVAYGRRERKLVMPSEEDLLARRKMTIWTKNTEQVIVCRDAHPPIVDRETFDKAAVLMAKRRTNPGRSGDLQLLSKGLLKCRCGSSMVVHYNTRGTRYYRCASQAERGRGFCNQPFIRADDVEALILDRVRADVADVLQFKLEDIMYEPTSQIEEEIRGVRNQLDKALRASQLLFERFADGQISEEQFEPMNKNFRERVSQLRASEQDLQKVRDRMSAQDDFTELLKDTMRNLLHAKTSDVHVTRQLLERLIQTVLVTGQGLEITYKFKQF</sequence>
<accession>A0ABY6ZMD5</accession>
<dbReference type="CDD" id="cd00338">
    <property type="entry name" value="Ser_Recombinase"/>
    <property type="match status" value="1"/>
</dbReference>
<dbReference type="Pfam" id="PF00239">
    <property type="entry name" value="Resolvase"/>
    <property type="match status" value="1"/>
</dbReference>
<protein>
    <submittedName>
        <fullName evidence="3">Recombinase family protein</fullName>
    </submittedName>
</protein>
<dbReference type="PANTHER" id="PTHR30461">
    <property type="entry name" value="DNA-INVERTASE FROM LAMBDOID PROPHAGE"/>
    <property type="match status" value="1"/>
</dbReference>
<dbReference type="InterPro" id="IPR038109">
    <property type="entry name" value="DNA_bind_recomb_sf"/>
</dbReference>
<dbReference type="InterPro" id="IPR006119">
    <property type="entry name" value="Resolv_N"/>
</dbReference>
<dbReference type="SMART" id="SM00857">
    <property type="entry name" value="Resolvase"/>
    <property type="match status" value="1"/>
</dbReference>
<feature type="domain" description="Recombinase" evidence="2">
    <location>
        <begin position="165"/>
        <end position="300"/>
    </location>
</feature>
<dbReference type="Pfam" id="PF07508">
    <property type="entry name" value="Recombinase"/>
    <property type="match status" value="1"/>
</dbReference>
<dbReference type="InterPro" id="IPR025827">
    <property type="entry name" value="Zn_ribbon_recom_dom"/>
</dbReference>
<dbReference type="SUPFAM" id="SSF53041">
    <property type="entry name" value="Resolvase-like"/>
    <property type="match status" value="1"/>
</dbReference>
<dbReference type="Proteomes" id="UP001164761">
    <property type="component" value="Chromosome"/>
</dbReference>
<dbReference type="EMBL" id="CP104067">
    <property type="protein sequence ID" value="WAH43259.1"/>
    <property type="molecule type" value="Genomic_DNA"/>
</dbReference>
<dbReference type="PANTHER" id="PTHR30461:SF23">
    <property type="entry name" value="DNA RECOMBINASE-RELATED"/>
    <property type="match status" value="1"/>
</dbReference>
<evidence type="ECO:0000313" key="3">
    <source>
        <dbReference type="EMBL" id="WAH43259.1"/>
    </source>
</evidence>
<evidence type="ECO:0000259" key="1">
    <source>
        <dbReference type="PROSITE" id="PS51736"/>
    </source>
</evidence>
<organism evidence="3 4">
    <name type="scientific">Alicyclobacillus fastidiosus</name>
    <dbReference type="NCBI Taxonomy" id="392011"/>
    <lineage>
        <taxon>Bacteria</taxon>
        <taxon>Bacillati</taxon>
        <taxon>Bacillota</taxon>
        <taxon>Bacilli</taxon>
        <taxon>Bacillales</taxon>
        <taxon>Alicyclobacillaceae</taxon>
        <taxon>Alicyclobacillus</taxon>
    </lineage>
</organism>
<dbReference type="Gene3D" id="3.40.50.1390">
    <property type="entry name" value="Resolvase, N-terminal catalytic domain"/>
    <property type="match status" value="1"/>
</dbReference>
<gene>
    <name evidence="3" type="ORF">NZD89_07640</name>
</gene>
<name>A0ABY6ZMD5_9BACL</name>
<reference evidence="3" key="1">
    <citation type="submission" date="2022-08" db="EMBL/GenBank/DDBJ databases">
        <title>Alicyclobacillus fastidiosus DSM 17978, complete genome.</title>
        <authorList>
            <person name="Wang Q."/>
            <person name="Cai R."/>
            <person name="Wang Z."/>
        </authorList>
    </citation>
    <scope>NUCLEOTIDE SEQUENCE</scope>
    <source>
        <strain evidence="3">DSM 17978</strain>
    </source>
</reference>
<dbReference type="InterPro" id="IPR011109">
    <property type="entry name" value="DNA_bind_recombinase_dom"/>
</dbReference>
<evidence type="ECO:0000259" key="2">
    <source>
        <dbReference type="PROSITE" id="PS51737"/>
    </source>
</evidence>
<dbReference type="Pfam" id="PF13408">
    <property type="entry name" value="Zn_ribbon_recom"/>
    <property type="match status" value="1"/>
</dbReference>
<feature type="domain" description="Resolvase/invertase-type recombinase catalytic" evidence="1">
    <location>
        <begin position="3"/>
        <end position="158"/>
    </location>
</feature>
<proteinExistence type="predicted"/>
<keyword evidence="4" id="KW-1185">Reference proteome</keyword>
<evidence type="ECO:0000313" key="4">
    <source>
        <dbReference type="Proteomes" id="UP001164761"/>
    </source>
</evidence>
<dbReference type="InterPro" id="IPR050639">
    <property type="entry name" value="SSR_resolvase"/>
</dbReference>